<sequence length="307" mass="32580">MALSLIVFAGFYPPARRAIQYADILAQALSGRLVLLNINRAALVDPYATVGQVYHQQELARQADTAAILSQQAERLLSPATVEVATDLLPAVAQNLAHRYQPALFVLSQADDDRPAAVDLLTSCVEILRAGSYPLLIVPTRAPAPTENPPRRILIAADRESFALAAEAAALRPLLALPGVEVIVIHVTIGVDDDEGCALALRAVQASGLVEGRAIPELRGYQHESYAQGVMAAVLDTRADLVIVVARQRSYFGDLFHRSVTANLMENCPVPVLVLPTAATEPATETPGLATAASYANTVLTGLLPAS</sequence>
<organism evidence="2 3">
    <name type="scientific">Hymenobacter terrestris</name>
    <dbReference type="NCBI Taxonomy" id="2748310"/>
    <lineage>
        <taxon>Bacteria</taxon>
        <taxon>Pseudomonadati</taxon>
        <taxon>Bacteroidota</taxon>
        <taxon>Cytophagia</taxon>
        <taxon>Cytophagales</taxon>
        <taxon>Hymenobacteraceae</taxon>
        <taxon>Hymenobacter</taxon>
    </lineage>
</organism>
<evidence type="ECO:0000313" key="3">
    <source>
        <dbReference type="Proteomes" id="UP000626554"/>
    </source>
</evidence>
<dbReference type="EMBL" id="JABKAV010000062">
    <property type="protein sequence ID" value="NVO86219.1"/>
    <property type="molecule type" value="Genomic_DNA"/>
</dbReference>
<dbReference type="Gene3D" id="3.40.50.12370">
    <property type="match status" value="1"/>
</dbReference>
<accession>A0ABX2Q937</accession>
<dbReference type="Proteomes" id="UP000626554">
    <property type="component" value="Unassembled WGS sequence"/>
</dbReference>
<dbReference type="RefSeq" id="WP_176900956.1">
    <property type="nucleotide sequence ID" value="NZ_JABKAV010000062.1"/>
</dbReference>
<reference evidence="2 3" key="1">
    <citation type="submission" date="2020-05" db="EMBL/GenBank/DDBJ databases">
        <title>Hymenobacter terrestris sp. nov. and Hymenobacter lapidiphilus sp. nov., isolated from regoliths in Antarctica.</title>
        <authorList>
            <person name="Sedlacek I."/>
            <person name="Pantucek R."/>
            <person name="Zeman M."/>
            <person name="Holochova P."/>
            <person name="Kralova S."/>
            <person name="Stankova E."/>
            <person name="Sedo O."/>
            <person name="Micenkova L."/>
            <person name="Svec P."/>
            <person name="Gupta V."/>
            <person name="Sood U."/>
            <person name="Korpole U.S."/>
            <person name="Lal R."/>
        </authorList>
    </citation>
    <scope>NUCLEOTIDE SEQUENCE [LARGE SCALE GENOMIC DNA]</scope>
    <source>
        <strain evidence="2 3">P5252</strain>
    </source>
</reference>
<dbReference type="SUPFAM" id="SSF52402">
    <property type="entry name" value="Adenine nucleotide alpha hydrolases-like"/>
    <property type="match status" value="1"/>
</dbReference>
<gene>
    <name evidence="2" type="ORF">HW556_15130</name>
</gene>
<feature type="domain" description="UspA" evidence="1">
    <location>
        <begin position="151"/>
        <end position="276"/>
    </location>
</feature>
<name>A0ABX2Q937_9BACT</name>
<proteinExistence type="predicted"/>
<protein>
    <submittedName>
        <fullName evidence="2">Universal stress protein</fullName>
    </submittedName>
</protein>
<dbReference type="InterPro" id="IPR006016">
    <property type="entry name" value="UspA"/>
</dbReference>
<evidence type="ECO:0000313" key="2">
    <source>
        <dbReference type="EMBL" id="NVO86219.1"/>
    </source>
</evidence>
<comment type="caution">
    <text evidence="2">The sequence shown here is derived from an EMBL/GenBank/DDBJ whole genome shotgun (WGS) entry which is preliminary data.</text>
</comment>
<dbReference type="Pfam" id="PF00582">
    <property type="entry name" value="Usp"/>
    <property type="match status" value="1"/>
</dbReference>
<keyword evidence="3" id="KW-1185">Reference proteome</keyword>
<evidence type="ECO:0000259" key="1">
    <source>
        <dbReference type="Pfam" id="PF00582"/>
    </source>
</evidence>